<dbReference type="CDD" id="cd08179">
    <property type="entry name" value="NADPH_BDH"/>
    <property type="match status" value="1"/>
</dbReference>
<keyword evidence="1 4" id="KW-0560">Oxidoreductase</keyword>
<dbReference type="FunFam" id="1.20.1090.10:FF:000001">
    <property type="entry name" value="Aldehyde-alcohol dehydrogenase"/>
    <property type="match status" value="1"/>
</dbReference>
<dbReference type="InterPro" id="IPR018211">
    <property type="entry name" value="ADH_Fe_CS"/>
</dbReference>
<dbReference type="AlphaFoldDB" id="C0D5Y6"/>
<dbReference type="PANTHER" id="PTHR11496:SF83">
    <property type="entry name" value="HYDROXYACID-OXOACID TRANSHYDROGENASE, MITOCHONDRIAL"/>
    <property type="match status" value="1"/>
</dbReference>
<dbReference type="InterPro" id="IPR034802">
    <property type="entry name" value="NADPH_BDH"/>
</dbReference>
<keyword evidence="5" id="KW-1185">Reference proteome</keyword>
<dbReference type="InterPro" id="IPR001670">
    <property type="entry name" value="ADH_Fe/GldA"/>
</dbReference>
<feature type="domain" description="Fe-containing alcohol dehydrogenase-like C-terminal" evidence="3">
    <location>
        <begin position="228"/>
        <end position="428"/>
    </location>
</feature>
<evidence type="ECO:0000259" key="3">
    <source>
        <dbReference type="Pfam" id="PF25137"/>
    </source>
</evidence>
<dbReference type="Gene3D" id="3.40.50.1970">
    <property type="match status" value="1"/>
</dbReference>
<dbReference type="Pfam" id="PF00465">
    <property type="entry name" value="Fe-ADH"/>
    <property type="match status" value="1"/>
</dbReference>
<organism evidence="4 5">
    <name type="scientific">[Clostridium] asparagiforme DSM 15981</name>
    <dbReference type="NCBI Taxonomy" id="518636"/>
    <lineage>
        <taxon>Bacteria</taxon>
        <taxon>Bacillati</taxon>
        <taxon>Bacillota</taxon>
        <taxon>Clostridia</taxon>
        <taxon>Lachnospirales</taxon>
        <taxon>Lachnospiraceae</taxon>
        <taxon>Enterocloster</taxon>
    </lineage>
</organism>
<dbReference type="EMBL" id="ACCJ01000387">
    <property type="protein sequence ID" value="EEG53230.1"/>
    <property type="molecule type" value="Genomic_DNA"/>
</dbReference>
<reference evidence="4 5" key="2">
    <citation type="submission" date="2009-02" db="EMBL/GenBank/DDBJ databases">
        <title>Draft genome sequence of Clostridium asparagiforme (DSM 15981).</title>
        <authorList>
            <person name="Sudarsanam P."/>
            <person name="Ley R."/>
            <person name="Guruge J."/>
            <person name="Turnbaugh P.J."/>
            <person name="Mahowald M."/>
            <person name="Liep D."/>
            <person name="Gordon J."/>
        </authorList>
    </citation>
    <scope>NUCLEOTIDE SEQUENCE [LARGE SCALE GENOMIC DNA]</scope>
    <source>
        <strain evidence="4 5">DSM 15981</strain>
    </source>
</reference>
<dbReference type="Proteomes" id="UP000004756">
    <property type="component" value="Unassembled WGS sequence"/>
</dbReference>
<reference evidence="4 5" key="1">
    <citation type="submission" date="2009-01" db="EMBL/GenBank/DDBJ databases">
        <authorList>
            <person name="Fulton L."/>
            <person name="Clifton S."/>
            <person name="Fulton B."/>
            <person name="Xu J."/>
            <person name="Minx P."/>
            <person name="Pepin K.H."/>
            <person name="Johnson M."/>
            <person name="Bhonagiri V."/>
            <person name="Nash W.E."/>
            <person name="Mardis E.R."/>
            <person name="Wilson R.K."/>
        </authorList>
    </citation>
    <scope>NUCLEOTIDE SEQUENCE [LARGE SCALE GENOMIC DNA]</scope>
    <source>
        <strain evidence="4 5">DSM 15981</strain>
    </source>
</reference>
<dbReference type="GO" id="GO:0046872">
    <property type="term" value="F:metal ion binding"/>
    <property type="evidence" value="ECO:0007669"/>
    <property type="project" value="InterPro"/>
</dbReference>
<dbReference type="PANTHER" id="PTHR11496">
    <property type="entry name" value="ALCOHOL DEHYDROGENASE"/>
    <property type="match status" value="1"/>
</dbReference>
<evidence type="ECO:0000313" key="5">
    <source>
        <dbReference type="Proteomes" id="UP000004756"/>
    </source>
</evidence>
<dbReference type="FunFam" id="3.40.50.1970:FF:000003">
    <property type="entry name" value="Alcohol dehydrogenase, iron-containing"/>
    <property type="match status" value="1"/>
</dbReference>
<evidence type="ECO:0000313" key="4">
    <source>
        <dbReference type="EMBL" id="EEG53230.1"/>
    </source>
</evidence>
<dbReference type="InterPro" id="IPR056798">
    <property type="entry name" value="ADH_Fe_C"/>
</dbReference>
<sequence length="438" mass="48141">MYLPTIARPWYDVIVKEITKVTDLERTGDVTANKFCAEKERLTMRFTLPRDLYHGKDALEALKTLTGKKAIVVVGGGSMKRFGFLDKVVDYLKEAGMEVQLFEGVEPDPSVDTVMKGAEAMRQFGPDWIVAIGGGSPIDAAKAMWAFYEYPETTFEDLITPFSFPTLRTKAKFCAIPSTSGTATEVTAFSVITDYNKGIKYPLADFNITPDIAIVDPALAETMPKKLTAYTGMDAMTHAIEAYVSTLHCEYTDPLALHAIEMINEYLIPSYNGDMEARDKMHDAQCLAGMAFSNALLGIVHSMAHKTGAAYSGGHIVHGCANAMYLPKVIKFNAKEPEAAARYAKIARFIGLTGATDEELTTALIGRLLEMNKALEIPTCIKDYEGGIIDEKEFMDKLPKVAELAVGDACTGSNPRTINPDQMAKLLKCCFYDEEVDF</sequence>
<protein>
    <submittedName>
        <fullName evidence="4">NADPH-dependent butanol dehydrogenase</fullName>
        <ecNumber evidence="4">1.1.1.1</ecNumber>
    </submittedName>
</protein>
<comment type="caution">
    <text evidence="4">The sequence shown here is derived from an EMBL/GenBank/DDBJ whole genome shotgun (WGS) entry which is preliminary data.</text>
</comment>
<dbReference type="Pfam" id="PF25137">
    <property type="entry name" value="ADH_Fe_C"/>
    <property type="match status" value="1"/>
</dbReference>
<proteinExistence type="predicted"/>
<feature type="domain" description="Alcohol dehydrogenase iron-type/glycerol dehydrogenase GldA" evidence="2">
    <location>
        <begin position="49"/>
        <end position="217"/>
    </location>
</feature>
<gene>
    <name evidence="4" type="primary">adh</name>
    <name evidence="4" type="ORF">CLOSTASPAR_04682</name>
</gene>
<name>C0D5Y6_9FIRM</name>
<dbReference type="EC" id="1.1.1.1" evidence="4"/>
<dbReference type="PROSITE" id="PS00913">
    <property type="entry name" value="ADH_IRON_1"/>
    <property type="match status" value="1"/>
</dbReference>
<dbReference type="SUPFAM" id="SSF56796">
    <property type="entry name" value="Dehydroquinate synthase-like"/>
    <property type="match status" value="1"/>
</dbReference>
<evidence type="ECO:0000259" key="2">
    <source>
        <dbReference type="Pfam" id="PF00465"/>
    </source>
</evidence>
<accession>C0D5Y6</accession>
<dbReference type="GO" id="GO:0004022">
    <property type="term" value="F:alcohol dehydrogenase (NAD+) activity"/>
    <property type="evidence" value="ECO:0007669"/>
    <property type="project" value="UniProtKB-EC"/>
</dbReference>
<dbReference type="HOGENOM" id="CLU_007207_0_0_9"/>
<evidence type="ECO:0000256" key="1">
    <source>
        <dbReference type="ARBA" id="ARBA00023002"/>
    </source>
</evidence>
<dbReference type="InterPro" id="IPR039697">
    <property type="entry name" value="Alcohol_dehydrogenase_Fe"/>
</dbReference>
<dbReference type="Gene3D" id="1.20.1090.10">
    <property type="entry name" value="Dehydroquinate synthase-like - alpha domain"/>
    <property type="match status" value="1"/>
</dbReference>